<accession>A0ACD1IFS6</accession>
<keyword evidence="2" id="KW-1185">Reference proteome</keyword>
<gene>
    <name evidence="1" type="ORF">BO79DRAFT_254161</name>
</gene>
<dbReference type="Proteomes" id="UP000249748">
    <property type="component" value="Unassembled WGS sequence"/>
</dbReference>
<protein>
    <submittedName>
        <fullName evidence="1">Uncharacterized protein</fullName>
    </submittedName>
</protein>
<proteinExistence type="predicted"/>
<sequence length="100" mass="11503">MKSNMPVYQPLKPNHQFSPKPTFNYASTKGSLLDDDVWELFRALLLLAPLAIGSFWSCPDFHKPNRIVYDYVDVGPLLVALPEREVYIELVFKLAWDCAM</sequence>
<reference evidence="1" key="1">
    <citation type="submission" date="2018-02" db="EMBL/GenBank/DDBJ databases">
        <title>The genomes of Aspergillus section Nigri reveals drivers in fungal speciation.</title>
        <authorList>
            <consortium name="DOE Joint Genome Institute"/>
            <person name="Vesth T.C."/>
            <person name="Nybo J."/>
            <person name="Theobald S."/>
            <person name="Brandl J."/>
            <person name="Frisvad J.C."/>
            <person name="Nielsen K.F."/>
            <person name="Lyhne E.K."/>
            <person name="Kogle M.E."/>
            <person name="Kuo A."/>
            <person name="Riley R."/>
            <person name="Clum A."/>
            <person name="Nolan M."/>
            <person name="Lipzen A."/>
            <person name="Salamov A."/>
            <person name="Henrissat B."/>
            <person name="Wiebenga A."/>
            <person name="De vries R.P."/>
            <person name="Grigoriev I.V."/>
            <person name="Mortensen U.H."/>
            <person name="Andersen M.R."/>
            <person name="Baker S.E."/>
        </authorList>
    </citation>
    <scope>NUCLEOTIDE SEQUENCE</scope>
    <source>
        <strain evidence="1">CBS 115574</strain>
    </source>
</reference>
<dbReference type="EMBL" id="KZ824547">
    <property type="protein sequence ID" value="RAK89421.1"/>
    <property type="molecule type" value="Genomic_DNA"/>
</dbReference>
<organism evidence="1 2">
    <name type="scientific">Aspergillus costaricaensis CBS 115574</name>
    <dbReference type="NCBI Taxonomy" id="1448317"/>
    <lineage>
        <taxon>Eukaryota</taxon>
        <taxon>Fungi</taxon>
        <taxon>Dikarya</taxon>
        <taxon>Ascomycota</taxon>
        <taxon>Pezizomycotina</taxon>
        <taxon>Eurotiomycetes</taxon>
        <taxon>Eurotiomycetidae</taxon>
        <taxon>Eurotiales</taxon>
        <taxon>Aspergillaceae</taxon>
        <taxon>Aspergillus</taxon>
        <taxon>Aspergillus subgen. Circumdati</taxon>
    </lineage>
</organism>
<name>A0ACD1IFS6_9EURO</name>
<evidence type="ECO:0000313" key="2">
    <source>
        <dbReference type="Proteomes" id="UP000249748"/>
    </source>
</evidence>
<evidence type="ECO:0000313" key="1">
    <source>
        <dbReference type="EMBL" id="RAK89421.1"/>
    </source>
</evidence>